<feature type="compositionally biased region" description="Basic residues" evidence="5">
    <location>
        <begin position="63"/>
        <end position="76"/>
    </location>
</feature>
<feature type="region of interest" description="Disordered" evidence="5">
    <location>
        <begin position="54"/>
        <end position="82"/>
    </location>
</feature>
<dbReference type="InterPro" id="IPR019775">
    <property type="entry name" value="WD40_repeat_CS"/>
</dbReference>
<evidence type="ECO:0000256" key="4">
    <source>
        <dbReference type="PROSITE-ProRule" id="PRU00221"/>
    </source>
</evidence>
<dbReference type="SUPFAM" id="SSF50978">
    <property type="entry name" value="WD40 repeat-like"/>
    <property type="match status" value="1"/>
</dbReference>
<dbReference type="InterPro" id="IPR036322">
    <property type="entry name" value="WD40_repeat_dom_sf"/>
</dbReference>
<feature type="repeat" description="WD" evidence="4">
    <location>
        <begin position="541"/>
        <end position="582"/>
    </location>
</feature>
<dbReference type="CDD" id="cd00200">
    <property type="entry name" value="WD40"/>
    <property type="match status" value="1"/>
</dbReference>
<organism evidence="6 7">
    <name type="scientific">Hydra vulgaris</name>
    <name type="common">Hydra</name>
    <name type="synonym">Hydra attenuata</name>
    <dbReference type="NCBI Taxonomy" id="6087"/>
    <lineage>
        <taxon>Eukaryota</taxon>
        <taxon>Metazoa</taxon>
        <taxon>Cnidaria</taxon>
        <taxon>Hydrozoa</taxon>
        <taxon>Hydroidolina</taxon>
        <taxon>Anthoathecata</taxon>
        <taxon>Aplanulata</taxon>
        <taxon>Hydridae</taxon>
        <taxon>Hydra</taxon>
    </lineage>
</organism>
<feature type="region of interest" description="Disordered" evidence="5">
    <location>
        <begin position="291"/>
        <end position="320"/>
    </location>
</feature>
<dbReference type="PANTHER" id="PTHR19923:SF0">
    <property type="entry name" value="PLEIOTROPIC REGULATOR 1"/>
    <property type="match status" value="1"/>
</dbReference>
<dbReference type="InterPro" id="IPR001680">
    <property type="entry name" value="WD40_rpt"/>
</dbReference>
<name>A0ABM4BVN8_HYDVU</name>
<feature type="region of interest" description="Disordered" evidence="5">
    <location>
        <begin position="1"/>
        <end position="21"/>
    </location>
</feature>
<evidence type="ECO:0000313" key="7">
    <source>
        <dbReference type="RefSeq" id="XP_065653281.1"/>
    </source>
</evidence>
<keyword evidence="6" id="KW-1185">Reference proteome</keyword>
<evidence type="ECO:0000313" key="6">
    <source>
        <dbReference type="Proteomes" id="UP001652625"/>
    </source>
</evidence>
<dbReference type="PROSITE" id="PS00678">
    <property type="entry name" value="WD_REPEATS_1"/>
    <property type="match status" value="1"/>
</dbReference>
<dbReference type="Pfam" id="PF00400">
    <property type="entry name" value="WD40"/>
    <property type="match status" value="3"/>
</dbReference>
<reference evidence="7" key="1">
    <citation type="submission" date="2025-08" db="UniProtKB">
        <authorList>
            <consortium name="RefSeq"/>
        </authorList>
    </citation>
    <scope>IDENTIFICATION</scope>
</reference>
<dbReference type="Gene3D" id="2.130.10.10">
    <property type="entry name" value="YVTN repeat-like/Quinoprotein amine dehydrogenase"/>
    <property type="match status" value="1"/>
</dbReference>
<evidence type="ECO:0000256" key="1">
    <source>
        <dbReference type="ARBA" id="ARBA00022574"/>
    </source>
</evidence>
<feature type="compositionally biased region" description="Polar residues" evidence="5">
    <location>
        <begin position="248"/>
        <end position="261"/>
    </location>
</feature>
<feature type="region of interest" description="Disordered" evidence="5">
    <location>
        <begin position="361"/>
        <end position="404"/>
    </location>
</feature>
<feature type="repeat" description="WD" evidence="4">
    <location>
        <begin position="499"/>
        <end position="540"/>
    </location>
</feature>
<sequence>MYLLLPKEGEKPRRKDAYVGNNFGGVSYFDGIDYYSGTEDNHEDIKANIIEKENPEEVEKSKEKKRKKKKERKSKLKEKGESDEINELKVSVTQVRKHSFGKANSDSTIKLPEKQSYENEKNIEGNNTARKLSKVNELNFSTSVKKLSLVKTQSDSNIELINLQNQFYNEHTYRQTKPEIIEKLKEGYSKRSQVEHDKPLNEDKVSNLRLSNESLNNKFENSIFHIEKLNINNEEKFDESDEEIKRAMSSTANTNPSSNQRKSTDRKADSAFSKRVISVIERSDFMRFFESNSPNISQSDKDRPSGDHSDINFDNESNNLNNITARSLDNKNEFNFEAFEMPSIVNEKVQILENEKLFEVESNENVKNSSKESDEECNDNISLTEDEKIQEPPEIQEPPPKPKWHPPWQLSQEIIAHTDAIPVLQIDPSNRWFATGSSDKTVRIWDINDGGQKLVINAHKQSIRAMTFGLAGHRQLFTTADDRQLLCHDIEVNRIVSQYKGQSAVIYAMCTYQPSQLLITAARDKVLKIYDTRSTKCIKTLRGHQNTVSCVIVNEQTKQIISGSHDGTLRLWDVGEGKCTGLLQGHSKSVRGVTTHPDGDKIVSASTERILAWNLPLGECFQEIIAENIAINSVTINHLGVTVAGGSNGVINIWDFKSGHMFQKINRTKVYESQEIPICVFTTKFDLTGTKLICSDACNVVKIYKEAYTKVSRRYRFRQASEFTDTHAPRTQSNTFL</sequence>
<keyword evidence="1 4" id="KW-0853">WD repeat</keyword>
<evidence type="ECO:0000256" key="3">
    <source>
        <dbReference type="ARBA" id="ARBA00025726"/>
    </source>
</evidence>
<evidence type="ECO:0000256" key="5">
    <source>
        <dbReference type="SAM" id="MobiDB-lite"/>
    </source>
</evidence>
<keyword evidence="2" id="KW-0677">Repeat</keyword>
<dbReference type="RefSeq" id="XP_065653281.1">
    <property type="nucleotide sequence ID" value="XM_065797209.1"/>
</dbReference>
<gene>
    <name evidence="7" type="primary">LOC136080488</name>
</gene>
<dbReference type="SMART" id="SM00320">
    <property type="entry name" value="WD40"/>
    <property type="match status" value="6"/>
</dbReference>
<protein>
    <submittedName>
        <fullName evidence="7">Myosin heavy chain kinase B-like isoform X1</fullName>
    </submittedName>
</protein>
<feature type="repeat" description="WD" evidence="4">
    <location>
        <begin position="414"/>
        <end position="455"/>
    </location>
</feature>
<dbReference type="InterPro" id="IPR015943">
    <property type="entry name" value="WD40/YVTN_repeat-like_dom_sf"/>
</dbReference>
<dbReference type="PROSITE" id="PS50082">
    <property type="entry name" value="WD_REPEATS_2"/>
    <property type="match status" value="3"/>
</dbReference>
<dbReference type="InterPro" id="IPR020472">
    <property type="entry name" value="WD40_PAC1"/>
</dbReference>
<feature type="compositionally biased region" description="Basic and acidic residues" evidence="5">
    <location>
        <begin position="299"/>
        <end position="311"/>
    </location>
</feature>
<dbReference type="PROSITE" id="PS50294">
    <property type="entry name" value="WD_REPEATS_REGION"/>
    <property type="match status" value="2"/>
</dbReference>
<evidence type="ECO:0000256" key="2">
    <source>
        <dbReference type="ARBA" id="ARBA00022737"/>
    </source>
</evidence>
<comment type="similarity">
    <text evidence="3">Belongs to the WD repeat PRL1/PRL2 family.</text>
</comment>
<dbReference type="PRINTS" id="PR00320">
    <property type="entry name" value="GPROTEINBRPT"/>
</dbReference>
<dbReference type="PANTHER" id="PTHR19923">
    <property type="entry name" value="WD40 REPEAT PROTEINPRL1/PRL2-RELATED"/>
    <property type="match status" value="1"/>
</dbReference>
<feature type="region of interest" description="Disordered" evidence="5">
    <location>
        <begin position="240"/>
        <end position="268"/>
    </location>
</feature>
<dbReference type="GeneID" id="136080488"/>
<accession>A0ABM4BVN8</accession>
<proteinExistence type="inferred from homology"/>
<dbReference type="Proteomes" id="UP001652625">
    <property type="component" value="Chromosome 05"/>
</dbReference>
<dbReference type="InterPro" id="IPR045241">
    <property type="entry name" value="Prp46/PLRG1-like"/>
</dbReference>
<feature type="compositionally biased region" description="Basic and acidic residues" evidence="5">
    <location>
        <begin position="7"/>
        <end position="17"/>
    </location>
</feature>